<dbReference type="GO" id="GO:0016787">
    <property type="term" value="F:hydrolase activity"/>
    <property type="evidence" value="ECO:0007669"/>
    <property type="project" value="InterPro"/>
</dbReference>
<dbReference type="InterPro" id="IPR050742">
    <property type="entry name" value="Helicase_Restrict-Modif_Enz"/>
</dbReference>
<keyword evidence="3" id="KW-0347">Helicase</keyword>
<dbReference type="SMART" id="SM00490">
    <property type="entry name" value="HELICc"/>
    <property type="match status" value="1"/>
</dbReference>
<accession>A0A3G6JEG6</accession>
<dbReference type="CDD" id="cd00350">
    <property type="entry name" value="rubredoxin_like"/>
    <property type="match status" value="1"/>
</dbReference>
<dbReference type="PROSITE" id="PS51192">
    <property type="entry name" value="HELICASE_ATP_BIND_1"/>
    <property type="match status" value="1"/>
</dbReference>
<gene>
    <name evidence="3" type="ORF">DQL93_08085</name>
</gene>
<dbReference type="PANTHER" id="PTHR47396:SF1">
    <property type="entry name" value="ATP-DEPENDENT HELICASE IRC3-RELATED"/>
    <property type="match status" value="1"/>
</dbReference>
<keyword evidence="3" id="KW-0547">Nucleotide-binding</keyword>
<proteinExistence type="predicted"/>
<dbReference type="SUPFAM" id="SSF52540">
    <property type="entry name" value="P-loop containing nucleoside triphosphate hydrolases"/>
    <property type="match status" value="1"/>
</dbReference>
<dbReference type="InterPro" id="IPR003593">
    <property type="entry name" value="AAA+_ATPase"/>
</dbReference>
<reference evidence="3" key="1">
    <citation type="submission" date="2018-07" db="EMBL/GenBank/DDBJ databases">
        <authorList>
            <person name="Somerville V."/>
        </authorList>
    </citation>
    <scope>NUCLEOTIDE SEQUENCE</scope>
    <source>
        <strain evidence="3">NWC_2_2</strain>
    </source>
</reference>
<dbReference type="GO" id="GO:0003677">
    <property type="term" value="F:DNA binding"/>
    <property type="evidence" value="ECO:0007669"/>
    <property type="project" value="InterPro"/>
</dbReference>
<feature type="domain" description="Helicase ATP-binding" evidence="1">
    <location>
        <begin position="18"/>
        <end position="153"/>
    </location>
</feature>
<sequence>MAYKLRGYQQELIDRIRQSLASGHHHIIVQSPPRTGKTVVMAEIAKRATDRGNAVCFIIHRREVLEQAKATFQEQGVDPDLLEAGMVQSLTRHVDTMQAPEVILIDEAHHALAKSYTRILEAFPQAYVLLFTATPVRTGRNQLDHIADDIIVGKSIKELTEQGFLAPFKYYAAKDKDVDDQKLRRSSTGDYVTASIEDAVSHKIYSHTVDEYLAKAGGKQAVVYTYSVEAAYHLAAEFNARGITAEAIDATTPAQVRDTAVRKFRDQQLKVLVNVNLFTEGIDLPNVDCVIMVRPTMSLALYMQFSMRCLNPRPGKTAVIIDQVGNWERFGLPNADRDWKALAKSKASPAKSLKRGGVQVIQCPDCFGVVEKSEVEDNICPLCGYSPLVKKRDYEEQKAQLIEITESDQVKRIKKIISDQVMLNVSTKRVDQLQSRQEFQAYAKLHGYKPGWVWYMWDKKKKGTI</sequence>
<dbReference type="GO" id="GO:0005524">
    <property type="term" value="F:ATP binding"/>
    <property type="evidence" value="ECO:0007669"/>
    <property type="project" value="InterPro"/>
</dbReference>
<dbReference type="AlphaFoldDB" id="A0A3G6JEG6"/>
<dbReference type="PANTHER" id="PTHR47396">
    <property type="entry name" value="TYPE I RESTRICTION ENZYME ECOKI R PROTEIN"/>
    <property type="match status" value="1"/>
</dbReference>
<keyword evidence="3" id="KW-0067">ATP-binding</keyword>
<dbReference type="Gene3D" id="3.40.50.300">
    <property type="entry name" value="P-loop containing nucleotide triphosphate hydrolases"/>
    <property type="match status" value="2"/>
</dbReference>
<dbReference type="PROSITE" id="PS51194">
    <property type="entry name" value="HELICASE_CTER"/>
    <property type="match status" value="1"/>
</dbReference>
<dbReference type="InterPro" id="IPR027417">
    <property type="entry name" value="P-loop_NTPase"/>
</dbReference>
<dbReference type="GO" id="GO:0005829">
    <property type="term" value="C:cytosol"/>
    <property type="evidence" value="ECO:0007669"/>
    <property type="project" value="TreeGrafter"/>
</dbReference>
<protein>
    <submittedName>
        <fullName evidence="3">ATP-dependent helicase</fullName>
    </submittedName>
</protein>
<organism evidence="3">
    <name type="scientific">Lactobacillus delbrueckii subsp. lactis</name>
    <dbReference type="NCBI Taxonomy" id="29397"/>
    <lineage>
        <taxon>Bacteria</taxon>
        <taxon>Bacillati</taxon>
        <taxon>Bacillota</taxon>
        <taxon>Bacilli</taxon>
        <taxon>Lactobacillales</taxon>
        <taxon>Lactobacillaceae</taxon>
        <taxon>Lactobacillus</taxon>
    </lineage>
</organism>
<feature type="domain" description="Helicase C-terminal" evidence="2">
    <location>
        <begin position="208"/>
        <end position="368"/>
    </location>
</feature>
<dbReference type="InterPro" id="IPR014001">
    <property type="entry name" value="Helicase_ATP-bd"/>
</dbReference>
<dbReference type="SMART" id="SM00382">
    <property type="entry name" value="AAA"/>
    <property type="match status" value="1"/>
</dbReference>
<dbReference type="InterPro" id="IPR006935">
    <property type="entry name" value="Helicase/UvrB_N"/>
</dbReference>
<dbReference type="Pfam" id="PF04851">
    <property type="entry name" value="ResIII"/>
    <property type="match status" value="2"/>
</dbReference>
<dbReference type="Pfam" id="PF00271">
    <property type="entry name" value="Helicase_C"/>
    <property type="match status" value="1"/>
</dbReference>
<name>A0A3G6JEG6_LACDL</name>
<keyword evidence="3" id="KW-0378">Hydrolase</keyword>
<dbReference type="SMART" id="SM00487">
    <property type="entry name" value="DEXDc"/>
    <property type="match status" value="1"/>
</dbReference>
<dbReference type="InterPro" id="IPR001650">
    <property type="entry name" value="Helicase_C-like"/>
</dbReference>
<evidence type="ECO:0000259" key="2">
    <source>
        <dbReference type="PROSITE" id="PS51194"/>
    </source>
</evidence>
<evidence type="ECO:0000259" key="1">
    <source>
        <dbReference type="PROSITE" id="PS51192"/>
    </source>
</evidence>
<dbReference type="GO" id="GO:0004386">
    <property type="term" value="F:helicase activity"/>
    <property type="evidence" value="ECO:0007669"/>
    <property type="project" value="UniProtKB-KW"/>
</dbReference>
<dbReference type="EMBL" id="CP031023">
    <property type="protein sequence ID" value="AZA16447.1"/>
    <property type="molecule type" value="Genomic_DNA"/>
</dbReference>
<evidence type="ECO:0000313" key="3">
    <source>
        <dbReference type="EMBL" id="AZA16447.1"/>
    </source>
</evidence>